<dbReference type="InterPro" id="IPR001995">
    <property type="entry name" value="Peptidase_A2_cat"/>
</dbReference>
<dbReference type="EMBL" id="JARPUR010000004">
    <property type="protein sequence ID" value="KAK4876742.1"/>
    <property type="molecule type" value="Genomic_DNA"/>
</dbReference>
<feature type="region of interest" description="Disordered" evidence="2">
    <location>
        <begin position="313"/>
        <end position="399"/>
    </location>
</feature>
<reference evidence="5" key="1">
    <citation type="submission" date="2023-01" db="EMBL/GenBank/DDBJ databases">
        <title>Key to firefly adult light organ development and bioluminescence: homeobox transcription factors regulate luciferase expression and transportation to peroxisome.</title>
        <authorList>
            <person name="Fu X."/>
        </authorList>
    </citation>
    <scope>NUCLEOTIDE SEQUENCE [LARGE SCALE GENOMIC DNA]</scope>
</reference>
<evidence type="ECO:0000313" key="5">
    <source>
        <dbReference type="Proteomes" id="UP001353858"/>
    </source>
</evidence>
<feature type="region of interest" description="Disordered" evidence="2">
    <location>
        <begin position="1"/>
        <end position="61"/>
    </location>
</feature>
<evidence type="ECO:0000256" key="1">
    <source>
        <dbReference type="ARBA" id="ARBA00022801"/>
    </source>
</evidence>
<feature type="compositionally biased region" description="Low complexity" evidence="2">
    <location>
        <begin position="381"/>
        <end position="399"/>
    </location>
</feature>
<dbReference type="AlphaFoldDB" id="A0AAN7PV72"/>
<evidence type="ECO:0000259" key="3">
    <source>
        <dbReference type="PROSITE" id="PS50175"/>
    </source>
</evidence>
<evidence type="ECO:0000256" key="2">
    <source>
        <dbReference type="SAM" id="MobiDB-lite"/>
    </source>
</evidence>
<organism evidence="4 5">
    <name type="scientific">Aquatica leii</name>
    <dbReference type="NCBI Taxonomy" id="1421715"/>
    <lineage>
        <taxon>Eukaryota</taxon>
        <taxon>Metazoa</taxon>
        <taxon>Ecdysozoa</taxon>
        <taxon>Arthropoda</taxon>
        <taxon>Hexapoda</taxon>
        <taxon>Insecta</taxon>
        <taxon>Pterygota</taxon>
        <taxon>Neoptera</taxon>
        <taxon>Endopterygota</taxon>
        <taxon>Coleoptera</taxon>
        <taxon>Polyphaga</taxon>
        <taxon>Elateriformia</taxon>
        <taxon>Elateroidea</taxon>
        <taxon>Lampyridae</taxon>
        <taxon>Luciolinae</taxon>
        <taxon>Aquatica</taxon>
    </lineage>
</organism>
<comment type="caution">
    <text evidence="4">The sequence shown here is derived from an EMBL/GenBank/DDBJ whole genome shotgun (WGS) entry which is preliminary data.</text>
</comment>
<feature type="compositionally biased region" description="Basic residues" evidence="2">
    <location>
        <begin position="362"/>
        <end position="380"/>
    </location>
</feature>
<dbReference type="InterPro" id="IPR021109">
    <property type="entry name" value="Peptidase_aspartic_dom_sf"/>
</dbReference>
<feature type="compositionally biased region" description="Basic and acidic residues" evidence="2">
    <location>
        <begin position="330"/>
        <end position="361"/>
    </location>
</feature>
<feature type="domain" description="Peptidase A2" evidence="3">
    <location>
        <begin position="160"/>
        <end position="202"/>
    </location>
</feature>
<keyword evidence="5" id="KW-1185">Reference proteome</keyword>
<accession>A0AAN7PV72</accession>
<dbReference type="PROSITE" id="PS50175">
    <property type="entry name" value="ASP_PROT_RETROV"/>
    <property type="match status" value="1"/>
</dbReference>
<dbReference type="GO" id="GO:0004190">
    <property type="term" value="F:aspartic-type endopeptidase activity"/>
    <property type="evidence" value="ECO:0007669"/>
    <property type="project" value="InterPro"/>
</dbReference>
<evidence type="ECO:0000313" key="4">
    <source>
        <dbReference type="EMBL" id="KAK4876742.1"/>
    </source>
</evidence>
<proteinExistence type="predicted"/>
<feature type="compositionally biased region" description="Basic and acidic residues" evidence="2">
    <location>
        <begin position="40"/>
        <end position="50"/>
    </location>
</feature>
<sequence length="489" mass="54871">MRYGNGDTEGTGRRRKIQVPAGKSVKGADFESSSDEQSEDKENQEKHIISESETEISDTDSDQEMNLALSHYTKIIKNSQKSTLDESDKLQEMDIPPANFRNDPVGDKPSECEQDQPMVENSNESDFSINIIGLSNRKNKVLSINSCFQTVNLGDNRVPIKFKLDTGADVNILSRITLSEVGVSELQLRDTEIMLEAFGGSVLKPLDVVPLKVQCNELKFIDNFIIVDKADCPLLGLESCSSSKLRLIVRKKNVDDLVKFSTKDEFIKNNSELFKSLDNVAGFTSPTSDGYILPSPFKRALLWPQPVQLRSTKQRGKLPAVITSPQMLEDYMKRDDKTRAAEKQKNDRKLLREAKRKESQAKTKKREGKNKQKLNSKSKRNNSSTSSSHSQSDLSLQESGDSELELAISDDGNEGKEVSLDELKKGTFILAKFKGGKNLTVFVYLCVIQELRKDGNIVVMGLKNTDREKDALIIYDLNELSLQNYRQAI</sequence>
<gene>
    <name evidence="4" type="ORF">RN001_009248</name>
</gene>
<dbReference type="SUPFAM" id="SSF50630">
    <property type="entry name" value="Acid proteases"/>
    <property type="match status" value="1"/>
</dbReference>
<dbReference type="GO" id="GO:0006508">
    <property type="term" value="P:proteolysis"/>
    <property type="evidence" value="ECO:0007669"/>
    <property type="project" value="InterPro"/>
</dbReference>
<dbReference type="Gene3D" id="2.40.70.10">
    <property type="entry name" value="Acid Proteases"/>
    <property type="match status" value="1"/>
</dbReference>
<feature type="compositionally biased region" description="Acidic residues" evidence="2">
    <location>
        <begin position="52"/>
        <end position="61"/>
    </location>
</feature>
<keyword evidence="1" id="KW-0378">Hydrolase</keyword>
<protein>
    <recommendedName>
        <fullName evidence="3">Peptidase A2 domain-containing protein</fullName>
    </recommendedName>
</protein>
<dbReference type="Proteomes" id="UP001353858">
    <property type="component" value="Unassembled WGS sequence"/>
</dbReference>
<name>A0AAN7PV72_9COLE</name>